<organism evidence="4 5">
    <name type="scientific">Candidatus Magnetoglobus multicellularis str. Araruama</name>
    <dbReference type="NCBI Taxonomy" id="890399"/>
    <lineage>
        <taxon>Bacteria</taxon>
        <taxon>Pseudomonadati</taxon>
        <taxon>Thermodesulfobacteriota</taxon>
        <taxon>Desulfobacteria</taxon>
        <taxon>Desulfobacterales</taxon>
        <taxon>Desulfobacteraceae</taxon>
        <taxon>Candidatus Magnetoglobus</taxon>
    </lineage>
</organism>
<dbReference type="Proteomes" id="UP000189670">
    <property type="component" value="Unassembled WGS sequence"/>
</dbReference>
<dbReference type="SMART" id="SM00854">
    <property type="entry name" value="PGA_cap"/>
    <property type="match status" value="1"/>
</dbReference>
<dbReference type="Pfam" id="PF09587">
    <property type="entry name" value="PGA_cap"/>
    <property type="match status" value="1"/>
</dbReference>
<dbReference type="Gene3D" id="3.60.21.10">
    <property type="match status" value="1"/>
</dbReference>
<dbReference type="InterPro" id="IPR019079">
    <property type="entry name" value="Capsule_synth_CapA"/>
</dbReference>
<dbReference type="AlphaFoldDB" id="A0A1V1PBB7"/>
<proteinExistence type="inferred from homology"/>
<dbReference type="PANTHER" id="PTHR33393">
    <property type="entry name" value="POLYGLUTAMINE SYNTHESIS ACCESSORY PROTEIN RV0574C-RELATED"/>
    <property type="match status" value="1"/>
</dbReference>
<evidence type="ECO:0000259" key="3">
    <source>
        <dbReference type="SMART" id="SM00854"/>
    </source>
</evidence>
<feature type="signal peptide" evidence="2">
    <location>
        <begin position="1"/>
        <end position="22"/>
    </location>
</feature>
<dbReference type="SUPFAM" id="SSF56300">
    <property type="entry name" value="Metallo-dependent phosphatases"/>
    <property type="match status" value="1"/>
</dbReference>
<name>A0A1V1PBB7_9BACT</name>
<comment type="caution">
    <text evidence="4">The sequence shown here is derived from an EMBL/GenBank/DDBJ whole genome shotgun (WGS) entry which is preliminary data.</text>
</comment>
<dbReference type="InterPro" id="IPR029052">
    <property type="entry name" value="Metallo-depent_PP-like"/>
</dbReference>
<keyword evidence="2" id="KW-0732">Signal</keyword>
<comment type="similarity">
    <text evidence="1">Belongs to the CapA family.</text>
</comment>
<evidence type="ECO:0000313" key="4">
    <source>
        <dbReference type="EMBL" id="ETR71985.1"/>
    </source>
</evidence>
<dbReference type="CDD" id="cd07381">
    <property type="entry name" value="MPP_CapA"/>
    <property type="match status" value="1"/>
</dbReference>
<feature type="domain" description="Capsule synthesis protein CapA" evidence="3">
    <location>
        <begin position="27"/>
        <end position="271"/>
    </location>
</feature>
<evidence type="ECO:0000256" key="2">
    <source>
        <dbReference type="SAM" id="SignalP"/>
    </source>
</evidence>
<gene>
    <name evidence="4" type="ORF">OMM_02063</name>
</gene>
<sequence>MKKRLCLSLTISFLLGLLTASSAQQIVIRAVGDIMVGSLTPRPVLPNDMHLNQAKKMRNYFSGADIVFGNLEGVFVEDNTPPQKCSESSRKAKKCYEFGMPSPLADILVDMGFTILSIDNNHTADYGDEGYLLTSDVLEEKNIHAIPKAGHVVVRVNKQKIACVAFGFTKNSYLVTNIKHAQRIVTALSKRYAIVIVSFHGGKEGKDAQHVKDEMEMFYGEKRGNLIAFAHAVIDSGADLVLGHGPHVLRALSCYRDRLIAYSLGNFYTFGQFRLSGPAGIGAILEILIDAQNGHFIRGKIIPTVQIMAGVPAYDPKKQAIGILKELTQTDFPDSALRISSDGMVYSEK</sequence>
<dbReference type="PANTHER" id="PTHR33393:SF11">
    <property type="entry name" value="POLYGLUTAMINE SYNTHESIS ACCESSORY PROTEIN RV0574C-RELATED"/>
    <property type="match status" value="1"/>
</dbReference>
<protein>
    <submittedName>
        <fullName evidence="4">Capsule biosynthesis protein</fullName>
    </submittedName>
</protein>
<evidence type="ECO:0000256" key="1">
    <source>
        <dbReference type="ARBA" id="ARBA00005662"/>
    </source>
</evidence>
<dbReference type="InterPro" id="IPR052169">
    <property type="entry name" value="CW_Biosynth-Accessory"/>
</dbReference>
<reference evidence="5" key="1">
    <citation type="submission" date="2012-11" db="EMBL/GenBank/DDBJ databases">
        <authorList>
            <person name="Lucero-Rivera Y.E."/>
            <person name="Tovar-Ramirez D."/>
        </authorList>
    </citation>
    <scope>NUCLEOTIDE SEQUENCE [LARGE SCALE GENOMIC DNA]</scope>
    <source>
        <strain evidence="5">Araruama</strain>
    </source>
</reference>
<feature type="chain" id="PRO_5010690094" evidence="2">
    <location>
        <begin position="23"/>
        <end position="349"/>
    </location>
</feature>
<evidence type="ECO:0000313" key="5">
    <source>
        <dbReference type="Proteomes" id="UP000189670"/>
    </source>
</evidence>
<dbReference type="EMBL" id="ATBP01000197">
    <property type="protein sequence ID" value="ETR71985.1"/>
    <property type="molecule type" value="Genomic_DNA"/>
</dbReference>
<accession>A0A1V1PBB7</accession>